<feature type="transmembrane region" description="Helical" evidence="7">
    <location>
        <begin position="21"/>
        <end position="45"/>
    </location>
</feature>
<evidence type="ECO:0000256" key="4">
    <source>
        <dbReference type="ARBA" id="ARBA00023136"/>
    </source>
</evidence>
<dbReference type="EMBL" id="AM180252">
    <property type="protein sequence ID" value="CAJ54556.1"/>
    <property type="molecule type" value="Genomic_DNA"/>
</dbReference>
<dbReference type="STRING" id="363253.LI0502"/>
<evidence type="ECO:0000313" key="9">
    <source>
        <dbReference type="Proteomes" id="UP000002430"/>
    </source>
</evidence>
<dbReference type="NCBIfam" id="TIGR00247">
    <property type="entry name" value="endolytic transglycosylase MltG"/>
    <property type="match status" value="1"/>
</dbReference>
<evidence type="ECO:0000256" key="6">
    <source>
        <dbReference type="ARBA" id="ARBA00023316"/>
    </source>
</evidence>
<name>Q1MR20_LAWIP</name>
<sequence>MSFNTGEFEYSGPPPGNSSSLWLKLLLIIFVIFICVIGFIGYQIFSFLDTPGSTPGKEIEIAIPPGTKFHVLSLYLQDIGAITDVNKFEILAKWKGMSDKVKSGRFLINTGWTPQALLDYLVTGSPLLNRITIPEGLPWWEVGKRLEKAGFVRFEDFKTVIHDPEFLRYWGIPFHNAEGFLFPDTYLLARPFKQNVESAKIIVGRLIDTFWRKTAPLWPNGMRPSFRNASVIKQPLILASIIEKETHFPGERRKVSGVYTNRLAVGMPLYADPTVIYGLGENFDGKLRRSQLQDKNNPYNTYVNKGLPPGPIASPGLDSIRAALNPEEHNYYYFVARGDGSHVFSTNLDSHNRMVKIYQLPLRKGDTGSLIHGGVAPSKVQEDLLPLKETVPPS</sequence>
<dbReference type="PANTHER" id="PTHR30518">
    <property type="entry name" value="ENDOLYTIC MUREIN TRANSGLYCOSYLASE"/>
    <property type="match status" value="1"/>
</dbReference>
<comment type="subcellular location">
    <subcellularLocation>
        <location evidence="7">Cell membrane</location>
        <topology evidence="7">Single-pass membrane protein</topology>
    </subcellularLocation>
</comment>
<keyword evidence="6 7" id="KW-0961">Cell wall biogenesis/degradation</keyword>
<keyword evidence="4 7" id="KW-0472">Membrane</keyword>
<keyword evidence="5 7" id="KW-0456">Lyase</keyword>
<keyword evidence="1 7" id="KW-1003">Cell membrane</keyword>
<evidence type="ECO:0000313" key="8">
    <source>
        <dbReference type="EMBL" id="CAJ54556.1"/>
    </source>
</evidence>
<proteinExistence type="inferred from homology"/>
<evidence type="ECO:0000256" key="5">
    <source>
        <dbReference type="ARBA" id="ARBA00023239"/>
    </source>
</evidence>
<dbReference type="RefSeq" id="WP_011526586.1">
    <property type="nucleotide sequence ID" value="NC_008011.1"/>
</dbReference>
<gene>
    <name evidence="8" type="primary">pabC</name>
    <name evidence="7" type="synonym">mltG</name>
    <name evidence="8" type="ordered locus">LI0502</name>
</gene>
<dbReference type="OrthoDB" id="9814591at2"/>
<dbReference type="HAMAP" id="MF_02065">
    <property type="entry name" value="MltG"/>
    <property type="match status" value="1"/>
</dbReference>
<reference evidence="8 9" key="1">
    <citation type="submission" date="2005-11" db="EMBL/GenBank/DDBJ databases">
        <title>The complete genome sequence of Lawsonia intracellularis: the causative agent of proliferative enteropathy.</title>
        <authorList>
            <person name="Kaur K."/>
            <person name="Zhang Q."/>
            <person name="Beckler D."/>
            <person name="Munir S."/>
            <person name="Li L."/>
            <person name="Kinsley K."/>
            <person name="Herron L."/>
            <person name="Peterson A."/>
            <person name="May B."/>
            <person name="Singh S."/>
            <person name="Gebhart C."/>
            <person name="Kapur V."/>
        </authorList>
    </citation>
    <scope>NUCLEOTIDE SEQUENCE [LARGE SCALE GENOMIC DNA]</scope>
    <source>
        <strain evidence="8 9">PHE/MN1-00</strain>
    </source>
</reference>
<evidence type="ECO:0000256" key="1">
    <source>
        <dbReference type="ARBA" id="ARBA00022475"/>
    </source>
</evidence>
<evidence type="ECO:0000256" key="7">
    <source>
        <dbReference type="HAMAP-Rule" id="MF_02065"/>
    </source>
</evidence>
<keyword evidence="2 7" id="KW-0812">Transmembrane</keyword>
<protein>
    <recommendedName>
        <fullName evidence="7">Endolytic murein transglycosylase</fullName>
        <ecNumber evidence="7">4.2.2.29</ecNumber>
    </recommendedName>
    <alternativeName>
        <fullName evidence="7">Peptidoglycan lytic transglycosylase</fullName>
    </alternativeName>
    <alternativeName>
        <fullName evidence="7">Peptidoglycan polymerization terminase</fullName>
    </alternativeName>
</protein>
<dbReference type="Gene3D" id="3.30.160.60">
    <property type="entry name" value="Classic Zinc Finger"/>
    <property type="match status" value="1"/>
</dbReference>
<dbReference type="GO" id="GO:0005886">
    <property type="term" value="C:plasma membrane"/>
    <property type="evidence" value="ECO:0007669"/>
    <property type="project" value="UniProtKB-SubCell"/>
</dbReference>
<dbReference type="Gene3D" id="3.30.1490.480">
    <property type="entry name" value="Endolytic murein transglycosylase"/>
    <property type="match status" value="1"/>
</dbReference>
<dbReference type="CDD" id="cd08010">
    <property type="entry name" value="MltG_like"/>
    <property type="match status" value="1"/>
</dbReference>
<comment type="function">
    <text evidence="7">Functions as a peptidoglycan terminase that cleaves nascent peptidoglycan strands endolytically to terminate their elongation.</text>
</comment>
<dbReference type="HOGENOM" id="CLU_025574_0_2_7"/>
<dbReference type="EC" id="4.2.2.29" evidence="7"/>
<dbReference type="GO" id="GO:0008932">
    <property type="term" value="F:lytic endotransglycosylase activity"/>
    <property type="evidence" value="ECO:0007669"/>
    <property type="project" value="UniProtKB-UniRule"/>
</dbReference>
<accession>Q1MR20</accession>
<dbReference type="PANTHER" id="PTHR30518:SF2">
    <property type="entry name" value="ENDOLYTIC MUREIN TRANSGLYCOSYLASE"/>
    <property type="match status" value="1"/>
</dbReference>
<dbReference type="Proteomes" id="UP000002430">
    <property type="component" value="Chromosome"/>
</dbReference>
<comment type="catalytic activity">
    <reaction evidence="7">
        <text>a peptidoglycan chain = a peptidoglycan chain with N-acetyl-1,6-anhydromuramyl-[peptide] at the reducing end + a peptidoglycan chain with N-acetylglucosamine at the non-reducing end.</text>
        <dbReference type="EC" id="4.2.2.29"/>
    </reaction>
</comment>
<feature type="site" description="Important for catalytic activity" evidence="7">
    <location>
        <position position="245"/>
    </location>
</feature>
<dbReference type="KEGG" id="lip:LI0502"/>
<dbReference type="eggNOG" id="COG1559">
    <property type="taxonomic scope" value="Bacteria"/>
</dbReference>
<keyword evidence="3 7" id="KW-1133">Transmembrane helix</keyword>
<dbReference type="GO" id="GO:0009252">
    <property type="term" value="P:peptidoglycan biosynthetic process"/>
    <property type="evidence" value="ECO:0007669"/>
    <property type="project" value="UniProtKB-UniRule"/>
</dbReference>
<dbReference type="GO" id="GO:0071555">
    <property type="term" value="P:cell wall organization"/>
    <property type="evidence" value="ECO:0007669"/>
    <property type="project" value="UniProtKB-KW"/>
</dbReference>
<dbReference type="InterPro" id="IPR003770">
    <property type="entry name" value="MLTG-like"/>
</dbReference>
<comment type="similarity">
    <text evidence="7">Belongs to the transglycosylase MltG family.</text>
</comment>
<dbReference type="AlphaFoldDB" id="Q1MR20"/>
<dbReference type="Pfam" id="PF02618">
    <property type="entry name" value="YceG"/>
    <property type="match status" value="1"/>
</dbReference>
<evidence type="ECO:0000256" key="2">
    <source>
        <dbReference type="ARBA" id="ARBA00022692"/>
    </source>
</evidence>
<evidence type="ECO:0000256" key="3">
    <source>
        <dbReference type="ARBA" id="ARBA00022989"/>
    </source>
</evidence>
<keyword evidence="9" id="KW-1185">Reference proteome</keyword>
<organism evidence="8 9">
    <name type="scientific">Lawsonia intracellularis (strain PHE/MN1-00)</name>
    <dbReference type="NCBI Taxonomy" id="363253"/>
    <lineage>
        <taxon>Bacteria</taxon>
        <taxon>Pseudomonadati</taxon>
        <taxon>Thermodesulfobacteriota</taxon>
        <taxon>Desulfovibrionia</taxon>
        <taxon>Desulfovibrionales</taxon>
        <taxon>Desulfovibrionaceae</taxon>
        <taxon>Lawsonia</taxon>
    </lineage>
</organism>